<dbReference type="Gene3D" id="1.20.5.1230">
    <property type="entry name" value="Apolipoprotein A-I"/>
    <property type="match status" value="1"/>
</dbReference>
<organism evidence="4 5">
    <name type="scientific">Babesia ovata</name>
    <dbReference type="NCBI Taxonomy" id="189622"/>
    <lineage>
        <taxon>Eukaryota</taxon>
        <taxon>Sar</taxon>
        <taxon>Alveolata</taxon>
        <taxon>Apicomplexa</taxon>
        <taxon>Aconoidasida</taxon>
        <taxon>Piroplasmida</taxon>
        <taxon>Babesiidae</taxon>
        <taxon>Babesia</taxon>
    </lineage>
</organism>
<dbReference type="EMBL" id="BDSA01000017">
    <property type="protein sequence ID" value="GBE63140.1"/>
    <property type="molecule type" value="Genomic_DNA"/>
</dbReference>
<feature type="transmembrane region" description="Helical" evidence="3">
    <location>
        <begin position="1915"/>
        <end position="1938"/>
    </location>
</feature>
<protein>
    <recommendedName>
        <fullName evidence="6">C3H1-type domain-containing protein</fullName>
    </recommendedName>
</protein>
<dbReference type="PANTHER" id="PTHR19327:SF0">
    <property type="entry name" value="GOLGIN SUBFAMILY A MEMBER 4"/>
    <property type="match status" value="1"/>
</dbReference>
<evidence type="ECO:0000313" key="5">
    <source>
        <dbReference type="Proteomes" id="UP000236319"/>
    </source>
</evidence>
<feature type="coiled-coil region" evidence="1">
    <location>
        <begin position="604"/>
        <end position="667"/>
    </location>
</feature>
<keyword evidence="3" id="KW-1133">Transmembrane helix</keyword>
<evidence type="ECO:0008006" key="6">
    <source>
        <dbReference type="Google" id="ProtNLM"/>
    </source>
</evidence>
<sequence>MCHFTSSNCSLTFFPTFFSHLSWPPSSASIDWLIQVKHGNGEKGDGLKNLADPLKKLINDAIKKAERSLKERENQLECPEKCYSDPSNSYCKSKQDEIDKLQNSEDESAKSKNESTISKLKKEKDDHYNEVHYLTDDARGKALEDIDAHRISLGQLAGQLSDFIGGGEEVKKAILNGLHSNVTQLEKLVKTSCGDKGCCKDAVNFRVGPLKNLQEQFNDIDKIEREIDGLKNEIAEKSEASLRTPSGGDTEIKELEEQIKQNEEKLKQQKSLVDKHIEELKSALNTPKIKIDEYIKKLNEKIADINKKIEAHKKEEKKKNSLIKDADISIPYNLSHPLETEQAKLQSHNASLESLESLEKLITFHEEVSKNPKTEECKNILTNLCSGLEKFLGYQETSKGYSGDGIVYSGLDRLCDGVMSFLHGVLQSVKEDDNVTTYNKHITQNNLDNVLRDVFSKIGTGRNGLSDSVTKVKEWLEKYNDEVEKKTRGVTDGLSALIGKLRSDVSSGVAGNEYYKSVEGEATKDLGTQLARWKGTLGSIDSDVQSIANIQINDLDDTLKAQLTHKLDPVKKVVEHLKGVATKMAEGKVAEVDTAITEKETLVKEQIKKKADELRRTLTQKLNTIDERIKAFETEHSTKLVPLVDAINALETNVTAADERAQTLLTKYNDEIAEKVSSINQQVGALDTAKISTGLQEVFDNVSGQLETLQNTLRELGEFGNTVSSGVQNNLQYFTTPSDPDMNVSAQITKLKEEIRKEITNYVKNGLGDIIRLAIKGKTDLVANSKNHPDGSLDQIVEGVKNFAKSFQGRFTKSIEKMVEKLIDEDASAVRMYVERYVTRNKPRMSVDMSEYDQKRGQLRDAIKKTITDKISVIIKASPITYDGPVDAALESISTFLTTYAKAIYPTKVSKIAAEVINDATLQTTELASLPTNDYRFQNALRTILAAVHKKVEDTSEGFSKFIGTSQIGNLEAAIRVVNTLGDHLAEAIKNTDHIPDGTGVLTLGNQIQTKLCSDATNSEVDTKLGELLQQAVKNGIDKLNKKVKNIVDIELRDVHPTIDEQINRLNNAGIQPGNIRKLVNGLEAQINGLKPLVSGVNDEAGGLILRQVGDLRRRVGELKDSIAEINSAIKEFNKSFLAAIEAAKSASQQARKELSEGIDGLQTHLTQQVTEAFDAVHTAAKQMFNQGHKADLEQLKKLVSAQNKLITEIIENDKKKGLKGLLKEMYKDSGSKIMALKLERVEEKEQFKTLSERFKDYLELIFTYIKGQLNTPSSSPPNSTTKEPTKMLGEVQSKLGNLLTHLGTAKHFDSLFVLRLESFSTELGKFTPSQFAGPNNSKLLDSLRDGLQKLCDQLDKAYVSAYSGDYWNGNNKNKYANVFCTIMHTFRRDFDELRDGLSGAMYDKSIHLANSNSLGSFFKGCNYNVSKTTGKQGGELKNDVDGKTIYGLLVSDDEKHVYKKPYKGPVIDLHRHIRTYYTACHLTLHDSPKYPCSIRDMLSWLTGLPYTAVYQGIKTHCNTMLKKEITDAEKKSQPADPVISKILQNTLHDNLNHTIKNAYNVLTTICGNGRGSDHADYPYACYFLNNSRGFHYPGSVSSLFDMLKEICSRLLCSLNLLYSVCRTPAKYRGWNDCPYGQDVSGYQWDCHDSSHSGRECLPKSRLQAHLMDGMPGCLPHKLTSVGCKSVCSTCPKSSAGEQCITPMGFVDLPNAASIKGTGNDIFKALSILCKDAGCDHLITPNAKATNQCHADLWSLSTMSTCQATKSCAPYLHPLGKNAYHTLPKKHAALYLSWCCYLAWEFWDLLQQLLNSFKNIACKSFGCPCKCPPGKHGVTEESSTKPGCHCDSIVDCTGVLSVFYQYGLTFRVPATLYAHNTRRTCDDFVKQLHKVLYDGYFKKLFEEIDEFIWAIRTPFSYLLLALWSLSLLYLLHIAVVRLDVLRIRSHLRSPSSHRIAAQSLLAAARVKALANVKYFSP</sequence>
<dbReference type="PANTHER" id="PTHR19327">
    <property type="entry name" value="GOLGIN"/>
    <property type="match status" value="1"/>
</dbReference>
<dbReference type="SUPFAM" id="SSF58113">
    <property type="entry name" value="Apolipoprotein A-I"/>
    <property type="match status" value="1"/>
</dbReference>
<evidence type="ECO:0000256" key="3">
    <source>
        <dbReference type="SAM" id="Phobius"/>
    </source>
</evidence>
<evidence type="ECO:0000313" key="4">
    <source>
        <dbReference type="EMBL" id="GBE63140.1"/>
    </source>
</evidence>
<feature type="coiled-coil region" evidence="1">
    <location>
        <begin position="213"/>
        <end position="358"/>
    </location>
</feature>
<evidence type="ECO:0000256" key="1">
    <source>
        <dbReference type="SAM" id="Coils"/>
    </source>
</evidence>
<keyword evidence="1" id="KW-0175">Coiled coil</keyword>
<dbReference type="Proteomes" id="UP000236319">
    <property type="component" value="Unassembled WGS sequence"/>
</dbReference>
<proteinExistence type="predicted"/>
<name>A0A2H6KJI7_9APIC</name>
<dbReference type="OrthoDB" id="366935at2759"/>
<evidence type="ECO:0000256" key="2">
    <source>
        <dbReference type="SAM" id="MobiDB-lite"/>
    </source>
</evidence>
<reference evidence="4 5" key="1">
    <citation type="journal article" date="2017" name="BMC Genomics">
        <title>Whole-genome assembly of Babesia ovata and comparative genomics between closely related pathogens.</title>
        <authorList>
            <person name="Yamagishi J."/>
            <person name="Asada M."/>
            <person name="Hakimi H."/>
            <person name="Tanaka T.Q."/>
            <person name="Sugimoto C."/>
            <person name="Kawazu S."/>
        </authorList>
    </citation>
    <scope>NUCLEOTIDE SEQUENCE [LARGE SCALE GENOMIC DNA]</scope>
    <source>
        <strain evidence="4 5">Miyake</strain>
    </source>
</reference>
<dbReference type="GeneID" id="39876910"/>
<accession>A0A2H6KJI7</accession>
<keyword evidence="3" id="KW-0812">Transmembrane</keyword>
<keyword evidence="3" id="KW-0472">Membrane</keyword>
<gene>
    <name evidence="4" type="ORF">BOVATA_046330</name>
</gene>
<feature type="compositionally biased region" description="Basic and acidic residues" evidence="2">
    <location>
        <begin position="93"/>
        <end position="113"/>
    </location>
</feature>
<dbReference type="RefSeq" id="XP_028869383.1">
    <property type="nucleotide sequence ID" value="XM_029013550.1"/>
</dbReference>
<comment type="caution">
    <text evidence="4">The sequence shown here is derived from an EMBL/GenBank/DDBJ whole genome shotgun (WGS) entry which is preliminary data.</text>
</comment>
<dbReference type="VEuPathDB" id="PiroplasmaDB:BOVATA_046330"/>
<feature type="region of interest" description="Disordered" evidence="2">
    <location>
        <begin position="76"/>
        <end position="122"/>
    </location>
</feature>
<keyword evidence="5" id="KW-1185">Reference proteome</keyword>